<sequence length="98" mass="11325">MEEQHFFLSFTTKTHCTCCSSTITSLFSLWPLARCHMLVDLISLRSSFSRRKGQPVILFSLFVTSHVLHHHHGPSLSKPHKIKTQDPFSPYIFAVRQK</sequence>
<dbReference type="Proteomes" id="UP000238479">
    <property type="component" value="Chromosome 7"/>
</dbReference>
<evidence type="ECO:0000313" key="1">
    <source>
        <dbReference type="EMBL" id="PRQ16096.1"/>
    </source>
</evidence>
<reference evidence="1 2" key="1">
    <citation type="journal article" date="2018" name="Nat. Genet.">
        <title>The Rosa genome provides new insights in the design of modern roses.</title>
        <authorList>
            <person name="Bendahmane M."/>
        </authorList>
    </citation>
    <scope>NUCLEOTIDE SEQUENCE [LARGE SCALE GENOMIC DNA]</scope>
    <source>
        <strain evidence="2">cv. Old Blush</strain>
    </source>
</reference>
<organism evidence="1 2">
    <name type="scientific">Rosa chinensis</name>
    <name type="common">China rose</name>
    <dbReference type="NCBI Taxonomy" id="74649"/>
    <lineage>
        <taxon>Eukaryota</taxon>
        <taxon>Viridiplantae</taxon>
        <taxon>Streptophyta</taxon>
        <taxon>Embryophyta</taxon>
        <taxon>Tracheophyta</taxon>
        <taxon>Spermatophyta</taxon>
        <taxon>Magnoliopsida</taxon>
        <taxon>eudicotyledons</taxon>
        <taxon>Gunneridae</taxon>
        <taxon>Pentapetalae</taxon>
        <taxon>rosids</taxon>
        <taxon>fabids</taxon>
        <taxon>Rosales</taxon>
        <taxon>Rosaceae</taxon>
        <taxon>Rosoideae</taxon>
        <taxon>Rosoideae incertae sedis</taxon>
        <taxon>Rosa</taxon>
    </lineage>
</organism>
<protein>
    <submittedName>
        <fullName evidence="1">Uncharacterized protein</fullName>
    </submittedName>
</protein>
<comment type="caution">
    <text evidence="1">The sequence shown here is derived from an EMBL/GenBank/DDBJ whole genome shotgun (WGS) entry which is preliminary data.</text>
</comment>
<keyword evidence="2" id="KW-1185">Reference proteome</keyword>
<proteinExistence type="predicted"/>
<dbReference type="EMBL" id="PDCK01000045">
    <property type="protein sequence ID" value="PRQ16096.1"/>
    <property type="molecule type" value="Genomic_DNA"/>
</dbReference>
<evidence type="ECO:0000313" key="2">
    <source>
        <dbReference type="Proteomes" id="UP000238479"/>
    </source>
</evidence>
<dbReference type="Gramene" id="PRQ16096">
    <property type="protein sequence ID" value="PRQ16096"/>
    <property type="gene ID" value="RchiOBHm_Chr7g0180501"/>
</dbReference>
<name>A0A2P6P2D9_ROSCH</name>
<gene>
    <name evidence="1" type="ORF">RchiOBHm_Chr7g0180501</name>
</gene>
<accession>A0A2P6P2D9</accession>
<dbReference type="AlphaFoldDB" id="A0A2P6P2D9"/>